<dbReference type="GO" id="GO:0051287">
    <property type="term" value="F:NAD binding"/>
    <property type="evidence" value="ECO:0007669"/>
    <property type="project" value="InterPro"/>
</dbReference>
<evidence type="ECO:0000259" key="6">
    <source>
        <dbReference type="Pfam" id="PF02826"/>
    </source>
</evidence>
<dbReference type="EMBL" id="CAJNJA010074604">
    <property type="protein sequence ID" value="CAE7913140.1"/>
    <property type="molecule type" value="Genomic_DNA"/>
</dbReference>
<evidence type="ECO:0000256" key="2">
    <source>
        <dbReference type="ARBA" id="ARBA00023002"/>
    </source>
</evidence>
<keyword evidence="9" id="KW-1185">Reference proteome</keyword>
<comment type="caution">
    <text evidence="8">The sequence shown here is derived from an EMBL/GenBank/DDBJ whole genome shotgun (WGS) entry which is preliminary data.</text>
</comment>
<dbReference type="InterPro" id="IPR036291">
    <property type="entry name" value="NAD(P)-bd_dom_sf"/>
</dbReference>
<feature type="non-terminal residue" evidence="8">
    <location>
        <position position="336"/>
    </location>
</feature>
<evidence type="ECO:0000313" key="8">
    <source>
        <dbReference type="EMBL" id="CAE7913140.1"/>
    </source>
</evidence>
<dbReference type="Pfam" id="PF19304">
    <property type="entry name" value="PGDH_inter"/>
    <property type="match status" value="1"/>
</dbReference>
<name>A0A813BR82_9DINO</name>
<feature type="domain" description="D-isomer specific 2-hydroxyacid dehydrogenase catalytic" evidence="5">
    <location>
        <begin position="48"/>
        <end position="251"/>
    </location>
</feature>
<dbReference type="PROSITE" id="PS00670">
    <property type="entry name" value="D_2_HYDROXYACID_DH_2"/>
    <property type="match status" value="1"/>
</dbReference>
<evidence type="ECO:0000259" key="5">
    <source>
        <dbReference type="Pfam" id="PF00389"/>
    </source>
</evidence>
<dbReference type="InterPro" id="IPR006139">
    <property type="entry name" value="D-isomer_2_OHA_DH_cat_dom"/>
</dbReference>
<dbReference type="SUPFAM" id="SSF143548">
    <property type="entry name" value="Serine metabolism enzymes domain"/>
    <property type="match status" value="1"/>
</dbReference>
<dbReference type="SUPFAM" id="SSF52283">
    <property type="entry name" value="Formate/glycerate dehydrogenase catalytic domain-like"/>
    <property type="match status" value="1"/>
</dbReference>
<dbReference type="InterPro" id="IPR006140">
    <property type="entry name" value="D-isomer_DH_NAD-bd"/>
</dbReference>
<organism evidence="8 9">
    <name type="scientific">Symbiodinium necroappetens</name>
    <dbReference type="NCBI Taxonomy" id="1628268"/>
    <lineage>
        <taxon>Eukaryota</taxon>
        <taxon>Sar</taxon>
        <taxon>Alveolata</taxon>
        <taxon>Dinophyceae</taxon>
        <taxon>Suessiales</taxon>
        <taxon>Symbiodiniaceae</taxon>
        <taxon>Symbiodinium</taxon>
    </lineage>
</organism>
<dbReference type="InterPro" id="IPR050857">
    <property type="entry name" value="D-2-hydroxyacid_DH"/>
</dbReference>
<dbReference type="Proteomes" id="UP000601435">
    <property type="component" value="Unassembled WGS sequence"/>
</dbReference>
<dbReference type="Pfam" id="PF00389">
    <property type="entry name" value="2-Hacid_dh"/>
    <property type="match status" value="1"/>
</dbReference>
<keyword evidence="3" id="KW-0520">NAD</keyword>
<feature type="domain" description="D-isomer specific 2-hydroxyacid dehydrogenase NAD-binding" evidence="6">
    <location>
        <begin position="177"/>
        <end position="219"/>
    </location>
</feature>
<evidence type="ECO:0000256" key="3">
    <source>
        <dbReference type="ARBA" id="ARBA00023027"/>
    </source>
</evidence>
<feature type="domain" description="D-3-phosphoglycerate dehydrogenase ASB" evidence="7">
    <location>
        <begin position="262"/>
        <end position="335"/>
    </location>
</feature>
<feature type="domain" description="D-isomer specific 2-hydroxyacid dehydrogenase NAD-binding" evidence="6">
    <location>
        <begin position="67"/>
        <end position="176"/>
    </location>
</feature>
<dbReference type="GO" id="GO:0016616">
    <property type="term" value="F:oxidoreductase activity, acting on the CH-OH group of donors, NAD or NADP as acceptor"/>
    <property type="evidence" value="ECO:0007669"/>
    <property type="project" value="InterPro"/>
</dbReference>
<gene>
    <name evidence="8" type="primary">serA</name>
    <name evidence="8" type="ORF">SNEC2469_LOCUS31175</name>
</gene>
<evidence type="ECO:0000313" key="9">
    <source>
        <dbReference type="Proteomes" id="UP000601435"/>
    </source>
</evidence>
<accession>A0A813BR82</accession>
<dbReference type="InterPro" id="IPR045626">
    <property type="entry name" value="PGDH_ASB_dom"/>
</dbReference>
<protein>
    <submittedName>
        <fullName evidence="8">SerA protein</fullName>
    </submittedName>
</protein>
<comment type="similarity">
    <text evidence="1 4">Belongs to the D-isomer specific 2-hydroxyacid dehydrogenase family.</text>
</comment>
<dbReference type="InterPro" id="IPR029753">
    <property type="entry name" value="D-isomer_DH_CS"/>
</dbReference>
<keyword evidence="2 4" id="KW-0560">Oxidoreductase</keyword>
<dbReference type="Pfam" id="PF02826">
    <property type="entry name" value="2-Hacid_dh_C"/>
    <property type="match status" value="2"/>
</dbReference>
<evidence type="ECO:0000259" key="7">
    <source>
        <dbReference type="Pfam" id="PF19304"/>
    </source>
</evidence>
<evidence type="ECO:0000256" key="1">
    <source>
        <dbReference type="ARBA" id="ARBA00005854"/>
    </source>
</evidence>
<dbReference type="Gene3D" id="3.40.50.720">
    <property type="entry name" value="NAD(P)-binding Rossmann-like Domain"/>
    <property type="match status" value="5"/>
</dbReference>
<dbReference type="AlphaFoldDB" id="A0A813BR82"/>
<dbReference type="Gene3D" id="3.30.1330.90">
    <property type="entry name" value="D-3-phosphoglycerate dehydrogenase, domain 3"/>
    <property type="match status" value="1"/>
</dbReference>
<sequence length="336" mass="35879">MPKVLIADKLSPLAVEVFKQRGLEVDFETSLSPEELTARAGDYDGIAGIVVMNTPYGNATTTAEHTIALIFALARQIPTADASTQAGKWEKSRFMGTELTGKTLGLIGCGNIGSIVAERALGLRMKVVAYDPFLSKDRAVDLGVEKVELDELLPRADVITLHVPMNDQTRGIIDAAADLKAALESGQVAGAALDVFEIEPAKENALFGLPNLVCTPHLGASTTEAQENVAVQIAEQMSDYLLNGAVTNAINMPSLTAEDAKRLGPYMRLAEDLGSFAGQLTRTGLQAVTIEYEGHVAELNTRPLTQAALTGLLRPMLDSVNMVNAPVLARQRDIEL</sequence>
<proteinExistence type="inferred from homology"/>
<dbReference type="OrthoDB" id="298012at2759"/>
<evidence type="ECO:0000256" key="4">
    <source>
        <dbReference type="RuleBase" id="RU003719"/>
    </source>
</evidence>
<dbReference type="PANTHER" id="PTHR42789">
    <property type="entry name" value="D-ISOMER SPECIFIC 2-HYDROXYACID DEHYDROGENASE FAMILY PROTEIN (AFU_ORTHOLOGUE AFUA_6G10090)"/>
    <property type="match status" value="1"/>
</dbReference>
<dbReference type="SUPFAM" id="SSF51735">
    <property type="entry name" value="NAD(P)-binding Rossmann-fold domains"/>
    <property type="match status" value="1"/>
</dbReference>
<dbReference type="InterPro" id="IPR029009">
    <property type="entry name" value="ASB_dom_sf"/>
</dbReference>
<reference evidence="8" key="1">
    <citation type="submission" date="2021-02" db="EMBL/GenBank/DDBJ databases">
        <authorList>
            <person name="Dougan E. K."/>
            <person name="Rhodes N."/>
            <person name="Thang M."/>
            <person name="Chan C."/>
        </authorList>
    </citation>
    <scope>NUCLEOTIDE SEQUENCE</scope>
</reference>
<dbReference type="CDD" id="cd12173">
    <property type="entry name" value="PGDH_4"/>
    <property type="match status" value="1"/>
</dbReference>
<dbReference type="PANTHER" id="PTHR42789:SF1">
    <property type="entry name" value="D-ISOMER SPECIFIC 2-HYDROXYACID DEHYDROGENASE FAMILY PROTEIN (AFU_ORTHOLOGUE AFUA_6G10090)"/>
    <property type="match status" value="1"/>
</dbReference>